<evidence type="ECO:0000256" key="1">
    <source>
        <dbReference type="SAM" id="MobiDB-lite"/>
    </source>
</evidence>
<feature type="region of interest" description="Disordered" evidence="1">
    <location>
        <begin position="1"/>
        <end position="34"/>
    </location>
</feature>
<accession>A0ABX0V0R3</accession>
<dbReference type="Proteomes" id="UP001429580">
    <property type="component" value="Unassembled WGS sequence"/>
</dbReference>
<organism evidence="2 3">
    <name type="scientific">Pseudochelatococcus lubricantis</name>
    <dbReference type="NCBI Taxonomy" id="1538102"/>
    <lineage>
        <taxon>Bacteria</taxon>
        <taxon>Pseudomonadati</taxon>
        <taxon>Pseudomonadota</taxon>
        <taxon>Alphaproteobacteria</taxon>
        <taxon>Hyphomicrobiales</taxon>
        <taxon>Chelatococcaceae</taxon>
        <taxon>Pseudochelatococcus</taxon>
    </lineage>
</organism>
<protein>
    <submittedName>
        <fullName evidence="2">Uncharacterized protein</fullName>
    </submittedName>
</protein>
<gene>
    <name evidence="2" type="ORF">FHS82_002420</name>
</gene>
<evidence type="ECO:0000313" key="2">
    <source>
        <dbReference type="EMBL" id="NIJ58572.1"/>
    </source>
</evidence>
<reference evidence="2 3" key="1">
    <citation type="submission" date="2020-03" db="EMBL/GenBank/DDBJ databases">
        <title>Genomic Encyclopedia of Type Strains, Phase IV (KMG-IV): sequencing the most valuable type-strain genomes for metagenomic binning, comparative biology and taxonomic classification.</title>
        <authorList>
            <person name="Goeker M."/>
        </authorList>
    </citation>
    <scope>NUCLEOTIDE SEQUENCE [LARGE SCALE GENOMIC DNA]</scope>
    <source>
        <strain evidence="2 3">DSM 103870</strain>
    </source>
</reference>
<keyword evidence="3" id="KW-1185">Reference proteome</keyword>
<sequence length="77" mass="8011">MSFSPRKGVAETLTAQAGQPSEAGALDPANGGSRAETAAYVSQMSGELAALARLCSLDSVAYFLEMARREASSIEQE</sequence>
<dbReference type="EMBL" id="JAASQI010000005">
    <property type="protein sequence ID" value="NIJ58572.1"/>
    <property type="molecule type" value="Genomic_DNA"/>
</dbReference>
<comment type="caution">
    <text evidence="2">The sequence shown here is derived from an EMBL/GenBank/DDBJ whole genome shotgun (WGS) entry which is preliminary data.</text>
</comment>
<evidence type="ECO:0000313" key="3">
    <source>
        <dbReference type="Proteomes" id="UP001429580"/>
    </source>
</evidence>
<name>A0ABX0V0R3_9HYPH</name>
<proteinExistence type="predicted"/>
<dbReference type="RefSeq" id="WP_166953074.1">
    <property type="nucleotide sequence ID" value="NZ_JAASQI010000005.1"/>
</dbReference>